<dbReference type="Proteomes" id="UP000006729">
    <property type="component" value="Chromosome 8"/>
</dbReference>
<evidence type="ECO:0000313" key="2">
    <source>
        <dbReference type="Proteomes" id="UP000006729"/>
    </source>
</evidence>
<comment type="caution">
    <text evidence="1">The sequence shown here is derived from an EMBL/GenBank/DDBJ whole genome shotgun (WGS) entry which is preliminary data.</text>
</comment>
<protein>
    <submittedName>
        <fullName evidence="1">Uncharacterized protein</fullName>
    </submittedName>
</protein>
<evidence type="ECO:0000313" key="1">
    <source>
        <dbReference type="EMBL" id="KAI9389367.1"/>
    </source>
</evidence>
<dbReference type="EMBL" id="CM009297">
    <property type="protein sequence ID" value="KAI9389367.1"/>
    <property type="molecule type" value="Genomic_DNA"/>
</dbReference>
<organism evidence="1 2">
    <name type="scientific">Populus trichocarpa</name>
    <name type="common">Western balsam poplar</name>
    <name type="synonym">Populus balsamifera subsp. trichocarpa</name>
    <dbReference type="NCBI Taxonomy" id="3694"/>
    <lineage>
        <taxon>Eukaryota</taxon>
        <taxon>Viridiplantae</taxon>
        <taxon>Streptophyta</taxon>
        <taxon>Embryophyta</taxon>
        <taxon>Tracheophyta</taxon>
        <taxon>Spermatophyta</taxon>
        <taxon>Magnoliopsida</taxon>
        <taxon>eudicotyledons</taxon>
        <taxon>Gunneridae</taxon>
        <taxon>Pentapetalae</taxon>
        <taxon>rosids</taxon>
        <taxon>fabids</taxon>
        <taxon>Malpighiales</taxon>
        <taxon>Salicaceae</taxon>
        <taxon>Saliceae</taxon>
        <taxon>Populus</taxon>
    </lineage>
</organism>
<reference evidence="1 2" key="1">
    <citation type="journal article" date="2006" name="Science">
        <title>The genome of black cottonwood, Populus trichocarpa (Torr. &amp; Gray).</title>
        <authorList>
            <person name="Tuskan G.A."/>
            <person name="Difazio S."/>
            <person name="Jansson S."/>
            <person name="Bohlmann J."/>
            <person name="Grigoriev I."/>
            <person name="Hellsten U."/>
            <person name="Putnam N."/>
            <person name="Ralph S."/>
            <person name="Rombauts S."/>
            <person name="Salamov A."/>
            <person name="Schein J."/>
            <person name="Sterck L."/>
            <person name="Aerts A."/>
            <person name="Bhalerao R.R."/>
            <person name="Bhalerao R.P."/>
            <person name="Blaudez D."/>
            <person name="Boerjan W."/>
            <person name="Brun A."/>
            <person name="Brunner A."/>
            <person name="Busov V."/>
            <person name="Campbell M."/>
            <person name="Carlson J."/>
            <person name="Chalot M."/>
            <person name="Chapman J."/>
            <person name="Chen G.L."/>
            <person name="Cooper D."/>
            <person name="Coutinho P.M."/>
            <person name="Couturier J."/>
            <person name="Covert S."/>
            <person name="Cronk Q."/>
            <person name="Cunningham R."/>
            <person name="Davis J."/>
            <person name="Degroeve S."/>
            <person name="Dejardin A."/>
            <person name="Depamphilis C."/>
            <person name="Detter J."/>
            <person name="Dirks B."/>
            <person name="Dubchak I."/>
            <person name="Duplessis S."/>
            <person name="Ehlting J."/>
            <person name="Ellis B."/>
            <person name="Gendler K."/>
            <person name="Goodstein D."/>
            <person name="Gribskov M."/>
            <person name="Grimwood J."/>
            <person name="Groover A."/>
            <person name="Gunter L."/>
            <person name="Hamberger B."/>
            <person name="Heinze B."/>
            <person name="Helariutta Y."/>
            <person name="Henrissat B."/>
            <person name="Holligan D."/>
            <person name="Holt R."/>
            <person name="Huang W."/>
            <person name="Islam-Faridi N."/>
            <person name="Jones S."/>
            <person name="Jones-Rhoades M."/>
            <person name="Jorgensen R."/>
            <person name="Joshi C."/>
            <person name="Kangasjarvi J."/>
            <person name="Karlsson J."/>
            <person name="Kelleher C."/>
            <person name="Kirkpatrick R."/>
            <person name="Kirst M."/>
            <person name="Kohler A."/>
            <person name="Kalluri U."/>
            <person name="Larimer F."/>
            <person name="Leebens-Mack J."/>
            <person name="Leple J.C."/>
            <person name="Locascio P."/>
            <person name="Lou Y."/>
            <person name="Lucas S."/>
            <person name="Martin F."/>
            <person name="Montanini B."/>
            <person name="Napoli C."/>
            <person name="Nelson D.R."/>
            <person name="Nelson C."/>
            <person name="Nieminen K."/>
            <person name="Nilsson O."/>
            <person name="Pereda V."/>
            <person name="Peter G."/>
            <person name="Philippe R."/>
            <person name="Pilate G."/>
            <person name="Poliakov A."/>
            <person name="Razumovskaya J."/>
            <person name="Richardson P."/>
            <person name="Rinaldi C."/>
            <person name="Ritland K."/>
            <person name="Rouze P."/>
            <person name="Ryaboy D."/>
            <person name="Schmutz J."/>
            <person name="Schrader J."/>
            <person name="Segerman B."/>
            <person name="Shin H."/>
            <person name="Siddiqui A."/>
            <person name="Sterky F."/>
            <person name="Terry A."/>
            <person name="Tsai C.J."/>
            <person name="Uberbacher E."/>
            <person name="Unneberg P."/>
            <person name="Vahala J."/>
            <person name="Wall K."/>
            <person name="Wessler S."/>
            <person name="Yang G."/>
            <person name="Yin T."/>
            <person name="Douglas C."/>
            <person name="Marra M."/>
            <person name="Sandberg G."/>
            <person name="Van de Peer Y."/>
            <person name="Rokhsar D."/>
        </authorList>
    </citation>
    <scope>NUCLEOTIDE SEQUENCE [LARGE SCALE GENOMIC DNA]</scope>
    <source>
        <strain evidence="2">cv. Nisqually</strain>
    </source>
</reference>
<accession>A0ACC0SJI4</accession>
<proteinExistence type="predicted"/>
<gene>
    <name evidence="1" type="ORF">POPTR_008G035101v4</name>
</gene>
<sequence length="95" mass="11047">MSSMTPHSSSLQSFLKDCIMNWSFMTKANSLVMPWREAVPLNYPLTMKLVPKPTVVWRMCPYGGGFMNPDFMMQALVTVKSDFNFLYHKSTRYDH</sequence>
<keyword evidence="2" id="KW-1185">Reference proteome</keyword>
<name>A0ACC0SJI4_POPTR</name>